<dbReference type="EC" id="2.3.2.31" evidence="2"/>
<protein>
    <recommendedName>
        <fullName evidence="2">RBR-type E3 ubiquitin transferase</fullName>
        <ecNumber evidence="2">2.3.2.31</ecNumber>
    </recommendedName>
</protein>
<dbReference type="Proteomes" id="UP001465976">
    <property type="component" value="Unassembled WGS sequence"/>
</dbReference>
<dbReference type="InterPro" id="IPR017907">
    <property type="entry name" value="Znf_RING_CS"/>
</dbReference>
<feature type="domain" description="RING-type" evidence="12">
    <location>
        <begin position="154"/>
        <end position="345"/>
    </location>
</feature>
<evidence type="ECO:0000256" key="8">
    <source>
        <dbReference type="ARBA" id="ARBA00022833"/>
    </source>
</evidence>
<evidence type="ECO:0000256" key="4">
    <source>
        <dbReference type="ARBA" id="ARBA00022723"/>
    </source>
</evidence>
<dbReference type="SUPFAM" id="SSF57850">
    <property type="entry name" value="RING/U-box"/>
    <property type="match status" value="3"/>
</dbReference>
<evidence type="ECO:0000256" key="10">
    <source>
        <dbReference type="SAM" id="MobiDB-lite"/>
    </source>
</evidence>
<dbReference type="InterPro" id="IPR044066">
    <property type="entry name" value="TRIAD_supradom"/>
</dbReference>
<keyword evidence="8" id="KW-0862">Zinc</keyword>
<feature type="region of interest" description="Disordered" evidence="10">
    <location>
        <begin position="511"/>
        <end position="562"/>
    </location>
</feature>
<keyword evidence="6 9" id="KW-0863">Zinc-finger</keyword>
<keyword evidence="7" id="KW-0833">Ubl conjugation pathway</keyword>
<dbReference type="SMART" id="SM00647">
    <property type="entry name" value="IBR"/>
    <property type="match status" value="2"/>
</dbReference>
<dbReference type="PANTHER" id="PTHR11685">
    <property type="entry name" value="RBR FAMILY RING FINGER AND IBR DOMAIN-CONTAINING"/>
    <property type="match status" value="1"/>
</dbReference>
<keyword evidence="3" id="KW-0808">Transferase</keyword>
<dbReference type="InterPro" id="IPR031127">
    <property type="entry name" value="E3_UB_ligase_RBR"/>
</dbReference>
<dbReference type="PROSITE" id="PS50089">
    <property type="entry name" value="ZF_RING_2"/>
    <property type="match status" value="1"/>
</dbReference>
<evidence type="ECO:0000313" key="13">
    <source>
        <dbReference type="EMBL" id="KAL0573055.1"/>
    </source>
</evidence>
<feature type="domain" description="RING-type" evidence="11">
    <location>
        <begin position="158"/>
        <end position="196"/>
    </location>
</feature>
<evidence type="ECO:0000259" key="11">
    <source>
        <dbReference type="PROSITE" id="PS50089"/>
    </source>
</evidence>
<feature type="compositionally biased region" description="Low complexity" evidence="10">
    <location>
        <begin position="511"/>
        <end position="523"/>
    </location>
</feature>
<proteinExistence type="predicted"/>
<feature type="compositionally biased region" description="Polar residues" evidence="10">
    <location>
        <begin position="124"/>
        <end position="139"/>
    </location>
</feature>
<comment type="caution">
    <text evidence="13">The sequence shown here is derived from an EMBL/GenBank/DDBJ whole genome shotgun (WGS) entry which is preliminary data.</text>
</comment>
<dbReference type="Pfam" id="PF01485">
    <property type="entry name" value="IBR"/>
    <property type="match status" value="2"/>
</dbReference>
<dbReference type="CDD" id="cd22584">
    <property type="entry name" value="Rcat_RBR_unk"/>
    <property type="match status" value="1"/>
</dbReference>
<dbReference type="Gene3D" id="3.30.40.10">
    <property type="entry name" value="Zinc/RING finger domain, C3HC4 (zinc finger)"/>
    <property type="match status" value="2"/>
</dbReference>
<feature type="compositionally biased region" description="Low complexity" evidence="10">
    <location>
        <begin position="538"/>
        <end position="562"/>
    </location>
</feature>
<evidence type="ECO:0000256" key="6">
    <source>
        <dbReference type="ARBA" id="ARBA00022771"/>
    </source>
</evidence>
<sequence length="688" mass="77391">MDTDDLTLLLIAQLQLQDVGAVTQSRKGKARSDVPLTDEEYAFQLQAEFMNGFLTTMHDRRIAEGLSNAIETDIGLIETMSTAERAAEDDHRYATALSHGQPLPAQSAVQRLVETSAEPLHVGRQSQRNPLRTRNTVNTGPKVAESSAAGGSSTTETCVICTDRVSSRRAFHAQSCGHYYCRGCLVDLVQACTRDESLYPLRCCRQNLTLSDALPFLDIGVRAAFQTKAREYDVEPNNRLYCTNPICSAFLGSSAGIKRNVACTACRTSICTGCKKLPHAGECTENEALLELRNLAREQGWQTCPGCNRIIELHHGCYHMTCRCGTQFCYLCAVPWKNCQCPQWEEARLLQTAQLRVQHEMGPRIDFNAVAVQRQVQQRVQELQAYHDCDPHRWRHRPGGGQCEECGHYLRDFLKRMFNAGMCEVHEEPPSMIARYMMNQDDSRLIAQLQLEDAEEYAARRRRKGKDREGAHPTDSVYAFQLQADYIKDYIQQMENQRAAHSFVELSPIAESSSAGSSGNAPPISRPSGTTHDKTWAPRSRSSSQPPFTSSSSTYWKSSSKPISAGSGPFQYGYGYQSSSPMSNTLRMASSPPHSYAQQLAAKEESRCSKCHEPSKPAYEAKCGHFYCMNCIIYMVRKACNIPEYQLRCCGKRMSRSRVLRLLEGDKMLRDRYEEKLSMEMLIKERSK</sequence>
<keyword evidence="5" id="KW-0677">Repeat</keyword>
<dbReference type="InterPro" id="IPR002867">
    <property type="entry name" value="IBR_dom"/>
</dbReference>
<evidence type="ECO:0000256" key="2">
    <source>
        <dbReference type="ARBA" id="ARBA00012251"/>
    </source>
</evidence>
<comment type="catalytic activity">
    <reaction evidence="1">
        <text>[E2 ubiquitin-conjugating enzyme]-S-ubiquitinyl-L-cysteine + [acceptor protein]-L-lysine = [E2 ubiquitin-conjugating enzyme]-L-cysteine + [acceptor protein]-N(6)-ubiquitinyl-L-lysine.</text>
        <dbReference type="EC" id="2.3.2.31"/>
    </reaction>
</comment>
<organism evidence="13 14">
    <name type="scientific">Marasmius crinis-equi</name>
    <dbReference type="NCBI Taxonomy" id="585013"/>
    <lineage>
        <taxon>Eukaryota</taxon>
        <taxon>Fungi</taxon>
        <taxon>Dikarya</taxon>
        <taxon>Basidiomycota</taxon>
        <taxon>Agaricomycotina</taxon>
        <taxon>Agaricomycetes</taxon>
        <taxon>Agaricomycetidae</taxon>
        <taxon>Agaricales</taxon>
        <taxon>Marasmiineae</taxon>
        <taxon>Marasmiaceae</taxon>
        <taxon>Marasmius</taxon>
    </lineage>
</organism>
<dbReference type="PROSITE" id="PS51873">
    <property type="entry name" value="TRIAD"/>
    <property type="match status" value="1"/>
</dbReference>
<dbReference type="InterPro" id="IPR013083">
    <property type="entry name" value="Znf_RING/FYVE/PHD"/>
</dbReference>
<evidence type="ECO:0000256" key="9">
    <source>
        <dbReference type="PROSITE-ProRule" id="PRU00175"/>
    </source>
</evidence>
<name>A0ABR3FCU7_9AGAR</name>
<reference evidence="13 14" key="1">
    <citation type="submission" date="2024-02" db="EMBL/GenBank/DDBJ databases">
        <title>A draft genome for the cacao thread blight pathogen Marasmius crinis-equi.</title>
        <authorList>
            <person name="Cohen S.P."/>
            <person name="Baruah I.K."/>
            <person name="Amoako-Attah I."/>
            <person name="Bukari Y."/>
            <person name="Meinhardt L.W."/>
            <person name="Bailey B.A."/>
        </authorList>
    </citation>
    <scope>NUCLEOTIDE SEQUENCE [LARGE SCALE GENOMIC DNA]</scope>
    <source>
        <strain evidence="13 14">GH-76</strain>
    </source>
</reference>
<gene>
    <name evidence="13" type="ORF">V5O48_008914</name>
</gene>
<evidence type="ECO:0000259" key="12">
    <source>
        <dbReference type="PROSITE" id="PS51873"/>
    </source>
</evidence>
<keyword evidence="4" id="KW-0479">Metal-binding</keyword>
<evidence type="ECO:0000256" key="5">
    <source>
        <dbReference type="ARBA" id="ARBA00022737"/>
    </source>
</evidence>
<accession>A0ABR3FCU7</accession>
<dbReference type="PROSITE" id="PS00518">
    <property type="entry name" value="ZF_RING_1"/>
    <property type="match status" value="2"/>
</dbReference>
<evidence type="ECO:0000256" key="1">
    <source>
        <dbReference type="ARBA" id="ARBA00001798"/>
    </source>
</evidence>
<dbReference type="InterPro" id="IPR001841">
    <property type="entry name" value="Znf_RING"/>
</dbReference>
<evidence type="ECO:0000256" key="7">
    <source>
        <dbReference type="ARBA" id="ARBA00022786"/>
    </source>
</evidence>
<feature type="region of interest" description="Disordered" evidence="10">
    <location>
        <begin position="118"/>
        <end position="150"/>
    </location>
</feature>
<dbReference type="Gene3D" id="1.20.120.1750">
    <property type="match status" value="1"/>
</dbReference>
<keyword evidence="14" id="KW-1185">Reference proteome</keyword>
<evidence type="ECO:0000313" key="14">
    <source>
        <dbReference type="Proteomes" id="UP001465976"/>
    </source>
</evidence>
<dbReference type="EMBL" id="JBAHYK010000551">
    <property type="protein sequence ID" value="KAL0573055.1"/>
    <property type="molecule type" value="Genomic_DNA"/>
</dbReference>
<evidence type="ECO:0000256" key="3">
    <source>
        <dbReference type="ARBA" id="ARBA00022679"/>
    </source>
</evidence>